<evidence type="ECO:0000313" key="2">
    <source>
        <dbReference type="Proteomes" id="UP000756346"/>
    </source>
</evidence>
<keyword evidence="2" id="KW-1185">Reference proteome</keyword>
<dbReference type="AlphaFoldDB" id="A0A9P8Y7Q3"/>
<sequence length="414" mass="47607">MGVLCLMVKSIRLRTPAQFPLLLSVRSSETPLVGLDHQFHTMETPSPHHLHLFCGVCTQDFTNCDSVVIGHGEIAKPSSATWTTHRVDHPKQQSACRRINKRLCLHATCQSCPSDCQSVTAHLECYKTCLKMVKRVVNEASWDFADFRTWFMLRTRCPWGRTVRGLRPRLPSQARYDRAPYRFPLDLQQSITDYADPTCRRIIYALYSLPPSEQDATTKTFPLHQIRSWKRDSLPELLRAGEPRQDLLLTFDWTGLMEIRDPSTKHEHDWNDSFLYQTISQNDPLQDSEVIFYSRVCLLKPPPEFDGKMLLWGRSFGHQRPPNMQLEDSFLVIQGIPLLSCGDITFLYQQKTSEIMQVHIHTRDQPSSKGTRVRMERQLGTILGANYVPLSPLNDSFKVVKWEEGGFSVSCPQT</sequence>
<dbReference type="GeneID" id="70186447"/>
<dbReference type="OrthoDB" id="10320911at2759"/>
<comment type="caution">
    <text evidence="1">The sequence shown here is derived from an EMBL/GenBank/DDBJ whole genome shotgun (WGS) entry which is preliminary data.</text>
</comment>
<name>A0A9P8Y7Q3_9PEZI</name>
<accession>A0A9P8Y7Q3</accession>
<gene>
    <name evidence="1" type="ORF">B0I36DRAFT_350520</name>
</gene>
<protein>
    <submittedName>
        <fullName evidence="1">Uncharacterized protein</fullName>
    </submittedName>
</protein>
<organism evidence="1 2">
    <name type="scientific">Microdochium trichocladiopsis</name>
    <dbReference type="NCBI Taxonomy" id="1682393"/>
    <lineage>
        <taxon>Eukaryota</taxon>
        <taxon>Fungi</taxon>
        <taxon>Dikarya</taxon>
        <taxon>Ascomycota</taxon>
        <taxon>Pezizomycotina</taxon>
        <taxon>Sordariomycetes</taxon>
        <taxon>Xylariomycetidae</taxon>
        <taxon>Xylariales</taxon>
        <taxon>Microdochiaceae</taxon>
        <taxon>Microdochium</taxon>
    </lineage>
</organism>
<reference evidence="1" key="1">
    <citation type="journal article" date="2021" name="Nat. Commun.">
        <title>Genetic determinants of endophytism in the Arabidopsis root mycobiome.</title>
        <authorList>
            <person name="Mesny F."/>
            <person name="Miyauchi S."/>
            <person name="Thiergart T."/>
            <person name="Pickel B."/>
            <person name="Atanasova L."/>
            <person name="Karlsson M."/>
            <person name="Huettel B."/>
            <person name="Barry K.W."/>
            <person name="Haridas S."/>
            <person name="Chen C."/>
            <person name="Bauer D."/>
            <person name="Andreopoulos W."/>
            <person name="Pangilinan J."/>
            <person name="LaButti K."/>
            <person name="Riley R."/>
            <person name="Lipzen A."/>
            <person name="Clum A."/>
            <person name="Drula E."/>
            <person name="Henrissat B."/>
            <person name="Kohler A."/>
            <person name="Grigoriev I.V."/>
            <person name="Martin F.M."/>
            <person name="Hacquard S."/>
        </authorList>
    </citation>
    <scope>NUCLEOTIDE SEQUENCE</scope>
    <source>
        <strain evidence="1">MPI-CAGE-CH-0230</strain>
    </source>
</reference>
<dbReference type="Proteomes" id="UP000756346">
    <property type="component" value="Unassembled WGS sequence"/>
</dbReference>
<evidence type="ECO:0000313" key="1">
    <source>
        <dbReference type="EMBL" id="KAH7029691.1"/>
    </source>
</evidence>
<dbReference type="EMBL" id="JAGTJQ010000006">
    <property type="protein sequence ID" value="KAH7029691.1"/>
    <property type="molecule type" value="Genomic_DNA"/>
</dbReference>
<proteinExistence type="predicted"/>
<dbReference type="RefSeq" id="XP_046011979.1">
    <property type="nucleotide sequence ID" value="XM_046156901.1"/>
</dbReference>